<evidence type="ECO:0000256" key="1">
    <source>
        <dbReference type="ARBA" id="ARBA00022729"/>
    </source>
</evidence>
<dbReference type="PIRSF" id="PIRSF036361">
    <property type="entry name" value="YunD"/>
    <property type="match status" value="1"/>
</dbReference>
<dbReference type="InterPro" id="IPR011240">
    <property type="entry name" value="Pesterase_YunD"/>
</dbReference>
<keyword evidence="2" id="KW-0378">Hydrolase</keyword>
<dbReference type="Gene3D" id="3.60.21.10">
    <property type="match status" value="1"/>
</dbReference>
<dbReference type="InterPro" id="IPR004843">
    <property type="entry name" value="Calcineurin-like_PHP"/>
</dbReference>
<name>A0A345BYX8_9BACI</name>
<dbReference type="AlphaFoldDB" id="A0A345BYX8"/>
<dbReference type="GO" id="GO:0009166">
    <property type="term" value="P:nucleotide catabolic process"/>
    <property type="evidence" value="ECO:0007669"/>
    <property type="project" value="InterPro"/>
</dbReference>
<dbReference type="KEGG" id="rue:DT065_09085"/>
<organism evidence="6 7">
    <name type="scientific">Salicibibacter kimchii</name>
    <dbReference type="NCBI Taxonomy" id="2099786"/>
    <lineage>
        <taxon>Bacteria</taxon>
        <taxon>Bacillati</taxon>
        <taxon>Bacillota</taxon>
        <taxon>Bacilli</taxon>
        <taxon>Bacillales</taxon>
        <taxon>Bacillaceae</taxon>
        <taxon>Salicibibacter</taxon>
    </lineage>
</organism>
<dbReference type="InterPro" id="IPR006179">
    <property type="entry name" value="5_nucleotidase/apyrase"/>
</dbReference>
<dbReference type="OrthoDB" id="9793179at2"/>
<feature type="coiled-coil region" evidence="3">
    <location>
        <begin position="259"/>
        <end position="286"/>
    </location>
</feature>
<gene>
    <name evidence="6" type="ORF">DT065_09085</name>
</gene>
<feature type="domain" description="Calcineurin-like phosphoesterase" evidence="4">
    <location>
        <begin position="9"/>
        <end position="205"/>
    </location>
</feature>
<dbReference type="GO" id="GO:0030288">
    <property type="term" value="C:outer membrane-bounded periplasmic space"/>
    <property type="evidence" value="ECO:0007669"/>
    <property type="project" value="TreeGrafter"/>
</dbReference>
<dbReference type="Pfam" id="PF02872">
    <property type="entry name" value="5_nucleotid_C"/>
    <property type="match status" value="1"/>
</dbReference>
<dbReference type="InterPro" id="IPR029052">
    <property type="entry name" value="Metallo-depent_PP-like"/>
</dbReference>
<keyword evidence="1" id="KW-0732">Signal</keyword>
<dbReference type="PANTHER" id="PTHR11575">
    <property type="entry name" value="5'-NUCLEOTIDASE-RELATED"/>
    <property type="match status" value="1"/>
</dbReference>
<reference evidence="6 7" key="1">
    <citation type="journal article" date="2018" name="J. Microbiol.">
        <title>Salicibibacter kimchii gen. nov., sp. nov., a moderately halophilic and alkalitolerant bacterium in the family Bacillaceae, isolated from kimchi.</title>
        <authorList>
            <person name="Jang J.Y."/>
            <person name="Oh Y.J."/>
            <person name="Lim S.K."/>
            <person name="Park H.K."/>
            <person name="Lee C."/>
            <person name="Kim J.Y."/>
            <person name="Lee M.A."/>
            <person name="Choi H.J."/>
        </authorList>
    </citation>
    <scope>NUCLEOTIDE SEQUENCE [LARGE SCALE GENOMIC DNA]</scope>
    <source>
        <strain evidence="6 7">NKC1-1</strain>
    </source>
</reference>
<proteinExistence type="inferred from homology"/>
<evidence type="ECO:0000313" key="7">
    <source>
        <dbReference type="Proteomes" id="UP000252100"/>
    </source>
</evidence>
<dbReference type="SUPFAM" id="SSF56300">
    <property type="entry name" value="Metallo-dependent phosphatases"/>
    <property type="match status" value="1"/>
</dbReference>
<dbReference type="Proteomes" id="UP000252100">
    <property type="component" value="Chromosome"/>
</dbReference>
<feature type="domain" description="5'-Nucleotidase C-terminal" evidence="5">
    <location>
        <begin position="291"/>
        <end position="430"/>
    </location>
</feature>
<dbReference type="Pfam" id="PF00149">
    <property type="entry name" value="Metallophos"/>
    <property type="match status" value="1"/>
</dbReference>
<evidence type="ECO:0000256" key="3">
    <source>
        <dbReference type="SAM" id="Coils"/>
    </source>
</evidence>
<dbReference type="SUPFAM" id="SSF55816">
    <property type="entry name" value="5'-nucleotidase (syn. UDP-sugar hydrolase), C-terminal domain"/>
    <property type="match status" value="1"/>
</dbReference>
<dbReference type="RefSeq" id="WP_114372694.1">
    <property type="nucleotide sequence ID" value="NZ_CP031092.1"/>
</dbReference>
<comment type="similarity">
    <text evidence="2">Belongs to the 5'-nucleotidase family.</text>
</comment>
<dbReference type="GO" id="GO:0008253">
    <property type="term" value="F:5'-nucleotidase activity"/>
    <property type="evidence" value="ECO:0007669"/>
    <property type="project" value="TreeGrafter"/>
</dbReference>
<sequence length="472" mass="53074">MAEQKQLYIYHTNDLHSQLNQWPKIVHYLEKQKQHHQSRGENALFFDIGDHADRVHSITEATLGRGNIDLLNASPIQYATIGNNEGITFAKNTLERLYTPANFDVFLSNLYDEQGKMPSWAKPAMTTEAHGLVIGMIGLTASFYPFYRAMGWDIQDPFVILDEELPNIREQADIVVLLSHLGLFRDEQIAASYDIDVILGSHTHHRLNPAPVVNGTLITQTGKLGTHVGKVAFTYDTEKKELTEASGTLVALEGDAPKADHITKKLQELQTEADRNLSEVVAIRDEPLAISWTEPSTFSSFLARQLKNWCGTEIAMIHSGLLLGSLREGNVTRHDLHRLCPHPINPCVVNVKGHQLIEAIHQSFTEKMIHLPLKGYGFRGHKLGRLAFAGLEVDVEKLATGFYQVNEVYFQGRKVDENEDYVVATADMLTFGTLYPSIAAGKDKRYFTPEFIRDLITWGLKKEDRPNCPSAF</sequence>
<keyword evidence="3" id="KW-0175">Coiled coil</keyword>
<dbReference type="CDD" id="cd00845">
    <property type="entry name" value="MPP_UshA_N_like"/>
    <property type="match status" value="1"/>
</dbReference>
<dbReference type="PRINTS" id="PR01607">
    <property type="entry name" value="APYRASEFAMLY"/>
</dbReference>
<evidence type="ECO:0000256" key="2">
    <source>
        <dbReference type="RuleBase" id="RU362119"/>
    </source>
</evidence>
<dbReference type="InterPro" id="IPR036907">
    <property type="entry name" value="5'-Nucleotdase_C_sf"/>
</dbReference>
<evidence type="ECO:0000259" key="5">
    <source>
        <dbReference type="Pfam" id="PF02872"/>
    </source>
</evidence>
<keyword evidence="2" id="KW-0547">Nucleotide-binding</keyword>
<dbReference type="Gene3D" id="3.90.780.10">
    <property type="entry name" value="5'-Nucleotidase, C-terminal domain"/>
    <property type="match status" value="1"/>
</dbReference>
<dbReference type="GO" id="GO:0008768">
    <property type="term" value="F:UDP-sugar diphosphatase activity"/>
    <property type="evidence" value="ECO:0007669"/>
    <property type="project" value="TreeGrafter"/>
</dbReference>
<dbReference type="InterPro" id="IPR008334">
    <property type="entry name" value="5'-Nucleotdase_C"/>
</dbReference>
<evidence type="ECO:0000259" key="4">
    <source>
        <dbReference type="Pfam" id="PF00149"/>
    </source>
</evidence>
<dbReference type="EMBL" id="CP031092">
    <property type="protein sequence ID" value="AXF56159.1"/>
    <property type="molecule type" value="Genomic_DNA"/>
</dbReference>
<dbReference type="GO" id="GO:0000166">
    <property type="term" value="F:nucleotide binding"/>
    <property type="evidence" value="ECO:0007669"/>
    <property type="project" value="UniProtKB-KW"/>
</dbReference>
<keyword evidence="7" id="KW-1185">Reference proteome</keyword>
<evidence type="ECO:0000313" key="6">
    <source>
        <dbReference type="EMBL" id="AXF56159.1"/>
    </source>
</evidence>
<accession>A0A345BYX8</accession>
<protein>
    <submittedName>
        <fullName evidence="6">Bifunctional metallophosphatase/5'-nucleotidase</fullName>
    </submittedName>
</protein>
<dbReference type="PANTHER" id="PTHR11575:SF23">
    <property type="entry name" value="5-NUCLEOTIDASE FAMILY PROTEIN"/>
    <property type="match status" value="1"/>
</dbReference>